<organism evidence="3 4">
    <name type="scientific">Candidimonas humi</name>
    <dbReference type="NCBI Taxonomy" id="683355"/>
    <lineage>
        <taxon>Bacteria</taxon>
        <taxon>Pseudomonadati</taxon>
        <taxon>Pseudomonadota</taxon>
        <taxon>Betaproteobacteria</taxon>
        <taxon>Burkholderiales</taxon>
        <taxon>Alcaligenaceae</taxon>
        <taxon>Candidimonas</taxon>
    </lineage>
</organism>
<evidence type="ECO:0000256" key="1">
    <source>
        <dbReference type="ARBA" id="ARBA00006987"/>
    </source>
</evidence>
<keyword evidence="2" id="KW-0472">Membrane</keyword>
<reference evidence="4" key="1">
    <citation type="journal article" date="2019" name="Int. J. Syst. Evol. Microbiol.">
        <title>The Global Catalogue of Microorganisms (GCM) 10K type strain sequencing project: providing services to taxonomists for standard genome sequencing and annotation.</title>
        <authorList>
            <consortium name="The Broad Institute Genomics Platform"/>
            <consortium name="The Broad Institute Genome Sequencing Center for Infectious Disease"/>
            <person name="Wu L."/>
            <person name="Ma J."/>
        </authorList>
    </citation>
    <scope>NUCLEOTIDE SEQUENCE [LARGE SCALE GENOMIC DNA]</scope>
    <source>
        <strain evidence="4">LMG 24813</strain>
    </source>
</reference>
<proteinExistence type="inferred from homology"/>
<evidence type="ECO:0000256" key="2">
    <source>
        <dbReference type="SAM" id="Phobius"/>
    </source>
</evidence>
<protein>
    <submittedName>
        <fullName evidence="3">Bug family tripartite tricarboxylate transporter substrate binding protein</fullName>
    </submittedName>
</protein>
<comment type="caution">
    <text evidence="3">The sequence shown here is derived from an EMBL/GenBank/DDBJ whole genome shotgun (WGS) entry which is preliminary data.</text>
</comment>
<dbReference type="InterPro" id="IPR006311">
    <property type="entry name" value="TAT_signal"/>
</dbReference>
<keyword evidence="4" id="KW-1185">Reference proteome</keyword>
<dbReference type="PROSITE" id="PS51318">
    <property type="entry name" value="TAT"/>
    <property type="match status" value="1"/>
</dbReference>
<dbReference type="PANTHER" id="PTHR42928:SF5">
    <property type="entry name" value="BLR1237 PROTEIN"/>
    <property type="match status" value="1"/>
</dbReference>
<dbReference type="EMBL" id="JBHSBV010000003">
    <property type="protein sequence ID" value="MFC4201535.1"/>
    <property type="molecule type" value="Genomic_DNA"/>
</dbReference>
<evidence type="ECO:0000313" key="3">
    <source>
        <dbReference type="EMBL" id="MFC4201535.1"/>
    </source>
</evidence>
<dbReference type="CDD" id="cd07012">
    <property type="entry name" value="PBP2_Bug_TTT"/>
    <property type="match status" value="1"/>
</dbReference>
<dbReference type="PIRSF" id="PIRSF017082">
    <property type="entry name" value="YflP"/>
    <property type="match status" value="1"/>
</dbReference>
<evidence type="ECO:0000313" key="4">
    <source>
        <dbReference type="Proteomes" id="UP001595848"/>
    </source>
</evidence>
<gene>
    <name evidence="3" type="ORF">ACFOY1_11270</name>
</gene>
<dbReference type="InterPro" id="IPR005064">
    <property type="entry name" value="BUG"/>
</dbReference>
<dbReference type="Pfam" id="PF03401">
    <property type="entry name" value="TctC"/>
    <property type="match status" value="1"/>
</dbReference>
<keyword evidence="2" id="KW-0812">Transmembrane</keyword>
<name>A0ABV8P068_9BURK</name>
<dbReference type="RefSeq" id="WP_217963115.1">
    <property type="nucleotide sequence ID" value="NZ_JAHTBN010000002.1"/>
</dbReference>
<accession>A0ABV8P068</accession>
<comment type="similarity">
    <text evidence="1">Belongs to the UPF0065 (bug) family.</text>
</comment>
<dbReference type="Proteomes" id="UP001595848">
    <property type="component" value="Unassembled WGS sequence"/>
</dbReference>
<sequence length="343" mass="35864">MTSVTTPIEDRAHVDLDRRRLLRYTCGAAVTALALPIGAQAESYPRKAVRLVVPFPAGGSSDTAARIVAKGLTQTLGQSFVVENRAGAAGTIGVASVIRSAHDGYTLGEGPVGATIIAKLIGLPVPYDPVKDIIPISNMGSLPLVFAVKAALPVHSLADLVALAKAKPGKLSYGTSGAGTPGHLVFEYFKKLAGIRVAHVPYKGDAPLTTDLLGGQLEIGILTGPAAVAQAKGGKLKYLAVTSQARYPQLADIPTLIESGYHDFSIEIWNLLIAPPGTPEAILATLNSAMNTVLKRSDTQAALRAQGYLPPALMSPTQARDFVARDRARWETIVKTTGVHVGA</sequence>
<dbReference type="PANTHER" id="PTHR42928">
    <property type="entry name" value="TRICARBOXYLATE-BINDING PROTEIN"/>
    <property type="match status" value="1"/>
</dbReference>
<keyword evidence="2" id="KW-1133">Transmembrane helix</keyword>
<feature type="transmembrane region" description="Helical" evidence="2">
    <location>
        <begin position="21"/>
        <end position="39"/>
    </location>
</feature>